<evidence type="ECO:0000256" key="4">
    <source>
        <dbReference type="ARBA" id="ARBA00022833"/>
    </source>
</evidence>
<keyword evidence="3" id="KW-0378">Hydrolase</keyword>
<accession>F0P159</accession>
<evidence type="ECO:0000256" key="2">
    <source>
        <dbReference type="ARBA" id="ARBA00022723"/>
    </source>
</evidence>
<keyword evidence="1" id="KW-0645">Protease</keyword>
<dbReference type="KEGG" id="wvi:Weevi_0845"/>
<dbReference type="InterPro" id="IPR010994">
    <property type="entry name" value="RuvA_2-like"/>
</dbReference>
<reference evidence="9" key="2">
    <citation type="journal article" date="2011" name="Stand. Genomic Sci.">
        <title>Complete genome sequence of Weeksella virosa type strain (9751T).</title>
        <authorList>
            <person name="Lang E."/>
            <person name="Teshima H."/>
            <person name="Lucas S."/>
            <person name="Lapidus A."/>
            <person name="Hammon N."/>
            <person name="Deshpande S."/>
            <person name="Nolan M."/>
            <person name="Cheng J."/>
            <person name="Pitluck S."/>
            <person name="Liolios K."/>
            <person name="Pagani I."/>
            <person name="Mikhailova N."/>
            <person name="Ivanova N."/>
            <person name="Mavromatis K."/>
            <person name="Pati A."/>
            <person name="Tapia R."/>
            <person name="Han C."/>
            <person name="Goodwin L."/>
            <person name="Chen A."/>
            <person name="Palaniappan K."/>
            <person name="Land M."/>
            <person name="Hauser L."/>
            <person name="Chang Y."/>
            <person name="Jeffries C."/>
            <person name="Brambilla E."/>
            <person name="Kopitz M."/>
            <person name="Rohde M."/>
            <person name="Goker M."/>
            <person name="Tindall B."/>
            <person name="Detter J."/>
            <person name="Woyke T."/>
            <person name="Bristow J."/>
            <person name="Eisen J."/>
            <person name="Markowitz V."/>
            <person name="Hugenholtz P."/>
            <person name="Klenk H."/>
            <person name="Kyrpides N."/>
        </authorList>
    </citation>
    <scope>NUCLEOTIDE SEQUENCE [LARGE SCALE GENOMIC DNA]</scope>
    <source>
        <strain evidence="9">ATCC 43766 / DSM 16922 / JCM 21250 / NBRC 16016 / NCTC 11634 / CL345/78</strain>
    </source>
</reference>
<evidence type="ECO:0000256" key="5">
    <source>
        <dbReference type="ARBA" id="ARBA00023049"/>
    </source>
</evidence>
<evidence type="ECO:0000313" key="8">
    <source>
        <dbReference type="EMBL" id="ADX67558.1"/>
    </source>
</evidence>
<name>F0P159_WEEVC</name>
<dbReference type="PROSITE" id="PS01302">
    <property type="entry name" value="UPF0758"/>
    <property type="match status" value="1"/>
</dbReference>
<dbReference type="eggNOG" id="COG2003">
    <property type="taxonomic scope" value="Bacteria"/>
</dbReference>
<reference evidence="8 9" key="1">
    <citation type="journal article" date="2011" name="Stand. Genomic Sci.">
        <title>Complete genome sequence of Weeksella virosa type strain (9751).</title>
        <authorList>
            <person name="Lang E."/>
            <person name="Teshima H."/>
            <person name="Lucas S."/>
            <person name="Lapidus A."/>
            <person name="Hammon N."/>
            <person name="Deshpande S."/>
            <person name="Nolan M."/>
            <person name="Cheng J.F."/>
            <person name="Pitluck S."/>
            <person name="Liolios K."/>
            <person name="Pagani I."/>
            <person name="Mikhailova N."/>
            <person name="Ivanova N."/>
            <person name="Mavromatis K."/>
            <person name="Pati A."/>
            <person name="Tapia R."/>
            <person name="Han C."/>
            <person name="Goodwin L."/>
            <person name="Chen A."/>
            <person name="Palaniappan K."/>
            <person name="Land M."/>
            <person name="Hauser L."/>
            <person name="Chang Y.J."/>
            <person name="Jeffries C.D."/>
            <person name="Brambilla E.M."/>
            <person name="Kopitz M."/>
            <person name="Rohde M."/>
            <person name="Goker M."/>
            <person name="Tindall B.J."/>
            <person name="Detter J.C."/>
            <person name="Woyke T."/>
            <person name="Bristow J."/>
            <person name="Eisen J.A."/>
            <person name="Markowitz V."/>
            <person name="Hugenholtz P."/>
            <person name="Klenk H.P."/>
            <person name="Kyrpides N.C."/>
        </authorList>
    </citation>
    <scope>NUCLEOTIDE SEQUENCE [LARGE SCALE GENOMIC DNA]</scope>
    <source>
        <strain evidence="9">ATCC 43766 / DSM 16922 / JCM 21250 / NBRC 16016 / NCTC 11634 / CL345/78</strain>
    </source>
</reference>
<evidence type="ECO:0000256" key="1">
    <source>
        <dbReference type="ARBA" id="ARBA00022670"/>
    </source>
</evidence>
<dbReference type="InterPro" id="IPR046778">
    <property type="entry name" value="UPF0758_N"/>
</dbReference>
<proteinExistence type="inferred from homology"/>
<feature type="domain" description="MPN" evidence="7">
    <location>
        <begin position="111"/>
        <end position="233"/>
    </location>
</feature>
<dbReference type="InterPro" id="IPR037518">
    <property type="entry name" value="MPN"/>
</dbReference>
<evidence type="ECO:0000259" key="7">
    <source>
        <dbReference type="PROSITE" id="PS50249"/>
    </source>
</evidence>
<dbReference type="STRING" id="865938.Weevi_0845"/>
<keyword evidence="2" id="KW-0479">Metal-binding</keyword>
<dbReference type="Gene3D" id="3.40.140.10">
    <property type="entry name" value="Cytidine Deaminase, domain 2"/>
    <property type="match status" value="1"/>
</dbReference>
<dbReference type="SUPFAM" id="SSF47781">
    <property type="entry name" value="RuvA domain 2-like"/>
    <property type="match status" value="1"/>
</dbReference>
<dbReference type="NCBIfam" id="TIGR00608">
    <property type="entry name" value="radc"/>
    <property type="match status" value="1"/>
</dbReference>
<dbReference type="CDD" id="cd08071">
    <property type="entry name" value="MPN_DUF2466"/>
    <property type="match status" value="1"/>
</dbReference>
<gene>
    <name evidence="8" type="ordered locus">Weevi_0845</name>
</gene>
<dbReference type="AlphaFoldDB" id="F0P159"/>
<dbReference type="GO" id="GO:0008237">
    <property type="term" value="F:metallopeptidase activity"/>
    <property type="evidence" value="ECO:0007669"/>
    <property type="project" value="UniProtKB-KW"/>
</dbReference>
<dbReference type="InterPro" id="IPR020891">
    <property type="entry name" value="UPF0758_CS"/>
</dbReference>
<dbReference type="PANTHER" id="PTHR30471">
    <property type="entry name" value="DNA REPAIR PROTEIN RADC"/>
    <property type="match status" value="1"/>
</dbReference>
<dbReference type="PROSITE" id="PS50249">
    <property type="entry name" value="MPN"/>
    <property type="match status" value="1"/>
</dbReference>
<dbReference type="InterPro" id="IPR001405">
    <property type="entry name" value="UPF0758"/>
</dbReference>
<keyword evidence="5" id="KW-0482">Metalloprotease</keyword>
<dbReference type="NCBIfam" id="NF000642">
    <property type="entry name" value="PRK00024.1"/>
    <property type="match status" value="1"/>
</dbReference>
<dbReference type="GO" id="GO:0006508">
    <property type="term" value="P:proteolysis"/>
    <property type="evidence" value="ECO:0007669"/>
    <property type="project" value="UniProtKB-KW"/>
</dbReference>
<protein>
    <submittedName>
        <fullName evidence="8">DNA repair protein RadC</fullName>
    </submittedName>
</protein>
<dbReference type="HOGENOM" id="CLU_073529_0_2_10"/>
<dbReference type="Proteomes" id="UP000008641">
    <property type="component" value="Chromosome"/>
</dbReference>
<dbReference type="GO" id="GO:0046872">
    <property type="term" value="F:metal ion binding"/>
    <property type="evidence" value="ECO:0007669"/>
    <property type="project" value="UniProtKB-KW"/>
</dbReference>
<dbReference type="Pfam" id="PF20582">
    <property type="entry name" value="UPF0758_N"/>
    <property type="match status" value="1"/>
</dbReference>
<evidence type="ECO:0000256" key="6">
    <source>
        <dbReference type="RuleBase" id="RU003797"/>
    </source>
</evidence>
<dbReference type="Pfam" id="PF04002">
    <property type="entry name" value="RadC"/>
    <property type="match status" value="1"/>
</dbReference>
<dbReference type="PANTHER" id="PTHR30471:SF3">
    <property type="entry name" value="UPF0758 PROTEIN YEES-RELATED"/>
    <property type="match status" value="1"/>
</dbReference>
<dbReference type="InterPro" id="IPR025657">
    <property type="entry name" value="RadC_JAB"/>
</dbReference>
<keyword evidence="9" id="KW-1185">Reference proteome</keyword>
<sequence length="233" mass="26053">MMNDEQEKKSIKSWAEDDRPREKLLLKGRAALSDAELLAIIMGSGNRDESAVQLAQRILKAAHNNWNELAKFGVKDLCSFKGIGEAKAISILTALEIGRRRNAQLHLERPKITCSQDAYQLLQLQMADLPIEEFWVMYLNQGNAVLKLEQISRGGISQTLVDIRIVFKKGIEQMATAMILAHNHPSGSLKPSESDLSLTRKLQEAAKVLDINILDHLIVTQTSYFSFADEGLL</sequence>
<comment type="similarity">
    <text evidence="6">Belongs to the UPF0758 family.</text>
</comment>
<evidence type="ECO:0000313" key="9">
    <source>
        <dbReference type="Proteomes" id="UP000008641"/>
    </source>
</evidence>
<organism evidence="8 9">
    <name type="scientific">Weeksella virosa (strain ATCC 43766 / DSM 16922 / JCM 21250 / CCUG 30538 / CDC 9751 / IAM 14551 / NBRC 16016 / NCTC 11634 / CL345/78)</name>
    <dbReference type="NCBI Taxonomy" id="865938"/>
    <lineage>
        <taxon>Bacteria</taxon>
        <taxon>Pseudomonadati</taxon>
        <taxon>Bacteroidota</taxon>
        <taxon>Flavobacteriia</taxon>
        <taxon>Flavobacteriales</taxon>
        <taxon>Weeksellaceae</taxon>
        <taxon>Weeksella</taxon>
    </lineage>
</organism>
<keyword evidence="4" id="KW-0862">Zinc</keyword>
<dbReference type="EMBL" id="CP002455">
    <property type="protein sequence ID" value="ADX67558.1"/>
    <property type="molecule type" value="Genomic_DNA"/>
</dbReference>
<evidence type="ECO:0000256" key="3">
    <source>
        <dbReference type="ARBA" id="ARBA00022801"/>
    </source>
</evidence>